<feature type="compositionally biased region" description="Low complexity" evidence="4">
    <location>
        <begin position="831"/>
        <end position="849"/>
    </location>
</feature>
<dbReference type="InterPro" id="IPR058565">
    <property type="entry name" value="Ig_TRAPPC9_Trs120_1st"/>
</dbReference>
<evidence type="ECO:0000313" key="9">
    <source>
        <dbReference type="EMBL" id="OXU22787.1"/>
    </source>
</evidence>
<keyword evidence="10" id="KW-1185">Reference proteome</keyword>
<evidence type="ECO:0000259" key="5">
    <source>
        <dbReference type="Pfam" id="PF08626"/>
    </source>
</evidence>
<dbReference type="Pfam" id="PF08626">
    <property type="entry name" value="TRAPPC9-Trs120"/>
    <property type="match status" value="1"/>
</dbReference>
<feature type="domain" description="Trs120/TRAPPC9 first Ig-like" evidence="7">
    <location>
        <begin position="570"/>
        <end position="681"/>
    </location>
</feature>
<evidence type="ECO:0000259" key="6">
    <source>
        <dbReference type="Pfam" id="PF26251"/>
    </source>
</evidence>
<feature type="region of interest" description="Disordered" evidence="4">
    <location>
        <begin position="301"/>
        <end position="322"/>
    </location>
</feature>
<accession>A0A232EWR2</accession>
<comment type="similarity">
    <text evidence="2">Belongs to the NIBP family.</text>
</comment>
<dbReference type="Pfam" id="PF26283">
    <property type="entry name" value="Ig_TRAPPC9-Trs120_4th"/>
    <property type="match status" value="1"/>
</dbReference>
<evidence type="ECO:0000256" key="4">
    <source>
        <dbReference type="SAM" id="MobiDB-lite"/>
    </source>
</evidence>
<evidence type="ECO:0000259" key="7">
    <source>
        <dbReference type="Pfam" id="PF26254"/>
    </source>
</evidence>
<dbReference type="InterPro" id="IPR058564">
    <property type="entry name" value="TPR_TRAPPC9_Trs120"/>
</dbReference>
<dbReference type="InterPro" id="IPR058568">
    <property type="entry name" value="Ig_TRAPPC9_Trs120_4th"/>
</dbReference>
<dbReference type="GO" id="GO:0005802">
    <property type="term" value="C:trans-Golgi network"/>
    <property type="evidence" value="ECO:0007669"/>
    <property type="project" value="TreeGrafter"/>
</dbReference>
<feature type="domain" description="Trs120/TRAPPC9 N-terminal" evidence="5">
    <location>
        <begin position="216"/>
        <end position="297"/>
    </location>
</feature>
<feature type="region of interest" description="Disordered" evidence="4">
    <location>
        <begin position="823"/>
        <end position="874"/>
    </location>
</feature>
<feature type="compositionally biased region" description="Low complexity" evidence="4">
    <location>
        <begin position="858"/>
        <end position="874"/>
    </location>
</feature>
<evidence type="ECO:0000259" key="8">
    <source>
        <dbReference type="Pfam" id="PF26283"/>
    </source>
</evidence>
<feature type="domain" description="Trs120/TRAPPC9 TPR region" evidence="6">
    <location>
        <begin position="395"/>
        <end position="528"/>
    </location>
</feature>
<dbReference type="PANTHER" id="PTHR21512:SF5">
    <property type="entry name" value="TRAFFICKING PROTEIN PARTICLE COMPLEX SUBUNIT 9"/>
    <property type="match status" value="1"/>
</dbReference>
<evidence type="ECO:0008006" key="11">
    <source>
        <dbReference type="Google" id="ProtNLM"/>
    </source>
</evidence>
<comment type="caution">
    <text evidence="9">The sequence shown here is derived from an EMBL/GenBank/DDBJ whole genome shotgun (WGS) entry which is preliminary data.</text>
</comment>
<feature type="domain" description="Trs120/TRAPPC9 fourth Ig-like" evidence="8">
    <location>
        <begin position="1048"/>
        <end position="1162"/>
    </location>
</feature>
<dbReference type="InterPro" id="IPR058563">
    <property type="entry name" value="Trs120_TRAPPC9_N"/>
</dbReference>
<organism evidence="9 10">
    <name type="scientific">Trichomalopsis sarcophagae</name>
    <dbReference type="NCBI Taxonomy" id="543379"/>
    <lineage>
        <taxon>Eukaryota</taxon>
        <taxon>Metazoa</taxon>
        <taxon>Ecdysozoa</taxon>
        <taxon>Arthropoda</taxon>
        <taxon>Hexapoda</taxon>
        <taxon>Insecta</taxon>
        <taxon>Pterygota</taxon>
        <taxon>Neoptera</taxon>
        <taxon>Endopterygota</taxon>
        <taxon>Hymenoptera</taxon>
        <taxon>Apocrita</taxon>
        <taxon>Proctotrupomorpha</taxon>
        <taxon>Chalcidoidea</taxon>
        <taxon>Pteromalidae</taxon>
        <taxon>Pteromalinae</taxon>
        <taxon>Trichomalopsis</taxon>
    </lineage>
</organism>
<sequence>MRSALSVILSSPVPDNKMSHPDYEQTAHDHATILVLLKPIGTQIKQKTVARICERIVKCGSRFTVIDSANNTRDILARFVKEHPVENNDWGDFQTHRRLLGLITFGKYENQTELNEICRLHETLKVKYTQTLYDSRAIFFGPVPSDNFNEPPKGFTTPHNFKTRGVFYSDETCPDLESQMGECFNSLFWILESKRLERSREKIDKVALLQAPFEKKDFIGLDLESRNNRKRCVGRATKHLGDLCLQAGLPGDALNNYNSAAGTLQAVNDWLWLGAAYEGLCAVSALILYPNMCRSLPLQRNSSLQEGSPGKQRRGSQVANALPTPPTIEAIKINMPHILPPEEICKKYREAIVHYSKYQNAGIIETEASFKATRISIEQNCTLQAASFLSNVLFNNMTMPEQEKIDRFTTLSELYTSFGYTRKASFCLRHAASRHVSQKNPNPDWQQCYNLLLQATSGFKLSLDPVEMLYDNRKGWPSIQIQLINELVAAANRMGNPALATRHLTFLLQTMYNYLAPTERKEAALQLQAVSQQSEGAPVPLVLDSGTVIPPANLTNIPRTKTFTLKNLQPHLQPQKIERVKEDHGPFLFTPINFGSLERKATSKSKVDYLWVDGDICEVSMQLVNPLPFELHVSNMRLLTNGVVFESIPESISLPAESGSIAVTLAGTPREVGDLEILGFSTHTLGVKSNCRLRHMDAMPHPAYTVEVVPALPRINVETSLPRTASFSSGENIVTSASVSLYGGESAECTITITNVSQVPIEMVEISVQSTLDSLTEGKVFKWSDENLRTQLPLQPQASASITLYMYAAMDFVVPQSHHDVTSNYHSQPNSLMSHSGPSSLPSRLSSPSHHTKRHTEFTSSFRSGTSSNSSNSLGSTRLSKLAVPLHASNIVEGQLKIKYSGSAGLAAGYCRVSSVFTTIEMLPSVQITSWDVLPAETPAQFYLVLDVTNMTNHEMELHYTQSKCIYMEGRESCRIPIPVDRCPLNKLSIINGAGNNEDLQKICSEHIASLAELKWQLLGTESKGRATLSGLTLTQDMLDLVRMSPLQWEVTINDTIFKAQEEVTCNLGECVSVGVGVSNALENPLRNLTLSINLYQDHHNGVNNYRLDTRVSIAGANKVMLPTLQESGRAYHECRVVFLTAGQYKIDIQCSSRESTVDTSTICSELVNAGHTWRYIPPIEIRVEDC</sequence>
<dbReference type="EMBL" id="NNAY01001827">
    <property type="protein sequence ID" value="OXU22787.1"/>
    <property type="molecule type" value="Genomic_DNA"/>
</dbReference>
<dbReference type="PANTHER" id="PTHR21512">
    <property type="entry name" value="TRAFFICKING PROTEIN PARTICLE COMPLEX SUBUNIT 9"/>
    <property type="match status" value="1"/>
</dbReference>
<dbReference type="OrthoDB" id="27962at2759"/>
<dbReference type="InterPro" id="IPR013935">
    <property type="entry name" value="Trs120_TRAPPC9"/>
</dbReference>
<reference evidence="9 10" key="1">
    <citation type="journal article" date="2017" name="Curr. Biol.">
        <title>The Evolution of Venom by Co-option of Single-Copy Genes.</title>
        <authorList>
            <person name="Martinson E.O."/>
            <person name="Mrinalini"/>
            <person name="Kelkar Y.D."/>
            <person name="Chang C.H."/>
            <person name="Werren J.H."/>
        </authorList>
    </citation>
    <scope>NUCLEOTIDE SEQUENCE [LARGE SCALE GENOMIC DNA]</scope>
    <source>
        <strain evidence="9 10">Alberta</strain>
        <tissue evidence="9">Whole body</tissue>
    </source>
</reference>
<dbReference type="AlphaFoldDB" id="A0A232EWR2"/>
<protein>
    <recommendedName>
        <fullName evidence="11">Protein brunelleschi</fullName>
    </recommendedName>
</protein>
<proteinExistence type="inferred from homology"/>
<evidence type="ECO:0000256" key="2">
    <source>
        <dbReference type="ARBA" id="ARBA00008459"/>
    </source>
</evidence>
<dbReference type="Pfam" id="PF26251">
    <property type="entry name" value="TPR_TRAPPC9-Trs120"/>
    <property type="match status" value="1"/>
</dbReference>
<keyword evidence="3" id="KW-0333">Golgi apparatus</keyword>
<gene>
    <name evidence="9" type="ORF">TSAR_011701</name>
</gene>
<dbReference type="Pfam" id="PF26254">
    <property type="entry name" value="Ig_TRAPPC9-Trs120_1st"/>
    <property type="match status" value="1"/>
</dbReference>
<evidence type="ECO:0000256" key="1">
    <source>
        <dbReference type="ARBA" id="ARBA00004555"/>
    </source>
</evidence>
<evidence type="ECO:0000256" key="3">
    <source>
        <dbReference type="ARBA" id="ARBA00023034"/>
    </source>
</evidence>
<name>A0A232EWR2_9HYME</name>
<dbReference type="Proteomes" id="UP000215335">
    <property type="component" value="Unassembled WGS sequence"/>
</dbReference>
<dbReference type="STRING" id="543379.A0A232EWR2"/>
<evidence type="ECO:0000313" key="10">
    <source>
        <dbReference type="Proteomes" id="UP000215335"/>
    </source>
</evidence>
<comment type="subcellular location">
    <subcellularLocation>
        <location evidence="1">Golgi apparatus</location>
    </subcellularLocation>
</comment>